<gene>
    <name evidence="2" type="ORF">IGA_05566</name>
</gene>
<reference evidence="2 3" key="1">
    <citation type="submission" date="2012-12" db="EMBL/GenBank/DDBJ databases">
        <title>The Genome Sequence of Bacillus cereus HuA3-9.</title>
        <authorList>
            <consortium name="The Broad Institute Genome Sequencing Platform"/>
            <consortium name="The Broad Institute Genome Sequencing Center for Infectious Disease"/>
            <person name="Feldgarden M."/>
            <person name="Van der Auwera G.A."/>
            <person name="Mahillon J."/>
            <person name="Duprez V."/>
            <person name="Timmery S."/>
            <person name="Mattelet C."/>
            <person name="Dierick K."/>
            <person name="Sun M."/>
            <person name="Yu Z."/>
            <person name="Zhu L."/>
            <person name="Hu X."/>
            <person name="Shank E.B."/>
            <person name="Swiecicka I."/>
            <person name="Hansen B.M."/>
            <person name="Andrup L."/>
            <person name="Walker B."/>
            <person name="Young S.K."/>
            <person name="Zeng Q."/>
            <person name="Gargeya S."/>
            <person name="Fitzgerald M."/>
            <person name="Haas B."/>
            <person name="Abouelleil A."/>
            <person name="Alvarado L."/>
            <person name="Arachchi H.M."/>
            <person name="Berlin A.M."/>
            <person name="Chapman S.B."/>
            <person name="Dewar J."/>
            <person name="Goldberg J."/>
            <person name="Griggs A."/>
            <person name="Gujja S."/>
            <person name="Hansen M."/>
            <person name="Howarth C."/>
            <person name="Imamovic A."/>
            <person name="Larimer J."/>
            <person name="McCowan C."/>
            <person name="Murphy C."/>
            <person name="Neiman D."/>
            <person name="Pearson M."/>
            <person name="Priest M."/>
            <person name="Roberts A."/>
            <person name="Saif S."/>
            <person name="Shea T."/>
            <person name="Sisk P."/>
            <person name="Sykes S."/>
            <person name="Wortman J."/>
            <person name="Nusbaum C."/>
            <person name="Birren B."/>
        </authorList>
    </citation>
    <scope>NUCLEOTIDE SEQUENCE [LARGE SCALE GENOMIC DNA]</scope>
    <source>
        <strain evidence="2 3">HuA3-9</strain>
    </source>
</reference>
<comment type="caution">
    <text evidence="2">The sequence shown here is derived from an EMBL/GenBank/DDBJ whole genome shotgun (WGS) entry which is preliminary data.</text>
</comment>
<accession>R8CI94</accession>
<evidence type="ECO:0000259" key="1">
    <source>
        <dbReference type="Pfam" id="PF18066"/>
    </source>
</evidence>
<evidence type="ECO:0000313" key="2">
    <source>
        <dbReference type="EMBL" id="EOO11303.1"/>
    </source>
</evidence>
<name>R8CI94_BACCE</name>
<dbReference type="PATRIC" id="fig|1053205.3.peg.5629"/>
<dbReference type="Proteomes" id="UP000014003">
    <property type="component" value="Unassembled WGS sequence"/>
</dbReference>
<dbReference type="InterPro" id="IPR028985">
    <property type="entry name" value="Bacillus_phage_prot-like"/>
</dbReference>
<dbReference type="HOGENOM" id="CLU_1792531_0_0_9"/>
<dbReference type="Pfam" id="PF18066">
    <property type="entry name" value="Phage_ABA_S"/>
    <property type="match status" value="1"/>
</dbReference>
<sequence>MDTLSICNETVNHQVATEVLGWEFNSEEGCYYEVTCGAKSRVMEKHDWNPIENLNQSWKVIEHFKKKGFTYNLVEVTKELVEFLELEIIGLGDTLCRIYKETGEFFIFDSHESVANTPMQAICLTGIQVARGEVSHEHEDRNNE</sequence>
<dbReference type="Gene3D" id="3.30.2120.10">
    <property type="entry name" value="Bacillus phage protein-like"/>
    <property type="match status" value="1"/>
</dbReference>
<proteinExistence type="predicted"/>
<organism evidence="2 3">
    <name type="scientific">Bacillus cereus HuA3-9</name>
    <dbReference type="NCBI Taxonomy" id="1053205"/>
    <lineage>
        <taxon>Bacteria</taxon>
        <taxon>Bacillati</taxon>
        <taxon>Bacillota</taxon>
        <taxon>Bacilli</taxon>
        <taxon>Bacillales</taxon>
        <taxon>Bacillaceae</taxon>
        <taxon>Bacillus</taxon>
        <taxon>Bacillus cereus group</taxon>
    </lineage>
</organism>
<protein>
    <recommendedName>
        <fullName evidence="1">Phage ABA sandwich domain-containing protein</fullName>
    </recommendedName>
</protein>
<dbReference type="RefSeq" id="WP_016094799.1">
    <property type="nucleotide sequence ID" value="NZ_KB976126.1"/>
</dbReference>
<evidence type="ECO:0000313" key="3">
    <source>
        <dbReference type="Proteomes" id="UP000014003"/>
    </source>
</evidence>
<dbReference type="InterPro" id="IPR041270">
    <property type="entry name" value="Phage_ABA_S"/>
</dbReference>
<dbReference type="AlphaFoldDB" id="R8CI94"/>
<feature type="domain" description="Phage ABA sandwich" evidence="1">
    <location>
        <begin position="15"/>
        <end position="78"/>
    </location>
</feature>
<dbReference type="EMBL" id="AHDZ01000070">
    <property type="protein sequence ID" value="EOO11303.1"/>
    <property type="molecule type" value="Genomic_DNA"/>
</dbReference>